<feature type="domain" description="DUF397" evidence="1">
    <location>
        <begin position="16"/>
        <end position="42"/>
    </location>
</feature>
<gene>
    <name evidence="2" type="ORF">EFW17_04845</name>
</gene>
<name>A0A3N0EF84_9ACTN</name>
<evidence type="ECO:0000313" key="2">
    <source>
        <dbReference type="EMBL" id="RNL86526.1"/>
    </source>
</evidence>
<protein>
    <submittedName>
        <fullName evidence="2">DUF397 domain-containing protein</fullName>
    </submittedName>
</protein>
<accession>A0A3N0EF84</accession>
<comment type="caution">
    <text evidence="2">The sequence shown here is derived from an EMBL/GenBank/DDBJ whole genome shotgun (WGS) entry which is preliminary data.</text>
</comment>
<evidence type="ECO:0000313" key="3">
    <source>
        <dbReference type="Proteomes" id="UP000269198"/>
    </source>
</evidence>
<dbReference type="Pfam" id="PF04149">
    <property type="entry name" value="DUF397"/>
    <property type="match status" value="1"/>
</dbReference>
<dbReference type="EMBL" id="RJMB01000003">
    <property type="protein sequence ID" value="RNL86526.1"/>
    <property type="molecule type" value="Genomic_DNA"/>
</dbReference>
<sequence length="46" mass="5189">MAAPPRCGCRPRLRLLRDSKHPHLDHLAFRAGEWDAFLAATRHGAL</sequence>
<evidence type="ECO:0000259" key="1">
    <source>
        <dbReference type="Pfam" id="PF04149"/>
    </source>
</evidence>
<dbReference type="Proteomes" id="UP000269198">
    <property type="component" value="Unassembled WGS sequence"/>
</dbReference>
<dbReference type="AlphaFoldDB" id="A0A3N0EF84"/>
<organism evidence="2 3">
    <name type="scientific">Halostreptopolyspora alba</name>
    <dbReference type="NCBI Taxonomy" id="2487137"/>
    <lineage>
        <taxon>Bacteria</taxon>
        <taxon>Bacillati</taxon>
        <taxon>Actinomycetota</taxon>
        <taxon>Actinomycetes</taxon>
        <taxon>Streptosporangiales</taxon>
        <taxon>Nocardiopsidaceae</taxon>
        <taxon>Halostreptopolyspora</taxon>
    </lineage>
</organism>
<proteinExistence type="predicted"/>
<dbReference type="InterPro" id="IPR007278">
    <property type="entry name" value="DUF397"/>
</dbReference>
<keyword evidence="3" id="KW-1185">Reference proteome</keyword>
<reference evidence="2 3" key="1">
    <citation type="submission" date="2018-11" db="EMBL/GenBank/DDBJ databases">
        <title>The genome draft of YIM 96095.</title>
        <authorList>
            <person name="Tang S.-K."/>
            <person name="Chunyu W.-X."/>
            <person name="Feng Y.-Z."/>
        </authorList>
    </citation>
    <scope>NUCLEOTIDE SEQUENCE [LARGE SCALE GENOMIC DNA]</scope>
    <source>
        <strain evidence="2 3">YIM 96095</strain>
    </source>
</reference>